<dbReference type="EMBL" id="VWXL01000100">
    <property type="protein sequence ID" value="MVB12681.1"/>
    <property type="molecule type" value="Genomic_DNA"/>
</dbReference>
<evidence type="ECO:0000313" key="3">
    <source>
        <dbReference type="Proteomes" id="UP000469440"/>
    </source>
</evidence>
<protein>
    <submittedName>
        <fullName evidence="2">Peptidase M56 BlaR1</fullName>
    </submittedName>
</protein>
<organism evidence="1 3">
    <name type="scientific">Caproicibacter fermentans</name>
    <dbReference type="NCBI Taxonomy" id="2576756"/>
    <lineage>
        <taxon>Bacteria</taxon>
        <taxon>Bacillati</taxon>
        <taxon>Bacillota</taxon>
        <taxon>Clostridia</taxon>
        <taxon>Eubacteriales</taxon>
        <taxon>Acutalibacteraceae</taxon>
        <taxon>Caproicibacter</taxon>
    </lineage>
</organism>
<sequence>MRKKISARKPIHLIASLGAGLLLGAFLAVFSLIHVDARTSAASVYQKNAAGQTYGSEKLATSFETEPDLIAAVGTNGAKGYVKATDLYGELPKTPEEAVSKQKLRKSKAARRIPLYEKDGTTVIGEFELSSGNATLIQ</sequence>
<dbReference type="AlphaFoldDB" id="A0A6N8I3F4"/>
<accession>A0A7G8T6J5</accession>
<name>A0A6N8I3F4_9FIRM</name>
<evidence type="ECO:0000313" key="4">
    <source>
        <dbReference type="Proteomes" id="UP000515909"/>
    </source>
</evidence>
<reference evidence="2 4" key="2">
    <citation type="submission" date="2020-08" db="EMBL/GenBank/DDBJ databases">
        <title>The isolate Caproiciproducens sp. 7D4C2 produces n-caproate at mildly acidic conditions from hexoses: genome and rBOX comparison with related strains and chain-elongating bacteria.</title>
        <authorList>
            <person name="Esquivel-Elizondo S."/>
            <person name="Bagci C."/>
            <person name="Temovska M."/>
            <person name="Jeon B.S."/>
            <person name="Bessarab I."/>
            <person name="Williams R.B.H."/>
            <person name="Huson D.H."/>
            <person name="Angenent L.T."/>
        </authorList>
    </citation>
    <scope>NUCLEOTIDE SEQUENCE [LARGE SCALE GENOMIC DNA]</scope>
    <source>
        <strain evidence="2 4">7D4C2</strain>
    </source>
</reference>
<keyword evidence="3" id="KW-1185">Reference proteome</keyword>
<dbReference type="RefSeq" id="WP_083210023.1">
    <property type="nucleotide sequence ID" value="NZ_CP060286.1"/>
</dbReference>
<proteinExistence type="predicted"/>
<dbReference type="Proteomes" id="UP000469440">
    <property type="component" value="Unassembled WGS sequence"/>
</dbReference>
<dbReference type="KEGG" id="cfem:HCR03_10675"/>
<dbReference type="EMBL" id="CP060286">
    <property type="protein sequence ID" value="QNK39236.1"/>
    <property type="molecule type" value="Genomic_DNA"/>
</dbReference>
<dbReference type="Proteomes" id="UP000515909">
    <property type="component" value="Chromosome"/>
</dbReference>
<evidence type="ECO:0000313" key="1">
    <source>
        <dbReference type="EMBL" id="MVB12681.1"/>
    </source>
</evidence>
<gene>
    <name evidence="1" type="ORF">CAFE_34230</name>
    <name evidence="2" type="ORF">HCR03_10675</name>
</gene>
<reference evidence="1 3" key="1">
    <citation type="submission" date="2019-09" db="EMBL/GenBank/DDBJ databases">
        <title>Genome sequence of Clostridium sp. EA1.</title>
        <authorList>
            <person name="Poehlein A."/>
            <person name="Bengelsdorf F.R."/>
            <person name="Daniel R."/>
        </authorList>
    </citation>
    <scope>NUCLEOTIDE SEQUENCE [LARGE SCALE GENOMIC DNA]</scope>
    <source>
        <strain evidence="1 3">EA1</strain>
    </source>
</reference>
<accession>A0A6N8I3F4</accession>
<evidence type="ECO:0000313" key="2">
    <source>
        <dbReference type="EMBL" id="QNK39236.1"/>
    </source>
</evidence>
<dbReference type="OrthoDB" id="2656948at2"/>